<accession>A0A9W8QBR2</accession>
<proteinExistence type="predicted"/>
<dbReference type="Proteomes" id="UP001144673">
    <property type="component" value="Chromosome 5"/>
</dbReference>
<evidence type="ECO:0000313" key="2">
    <source>
        <dbReference type="Proteomes" id="UP001144673"/>
    </source>
</evidence>
<sequence length="83" mass="9324">MMARRCRHEELAIEMHGSLVRMVTNIPTVMQSVRQAGRPDESKLGTVVWVRPGILQAGWEATRPLWLVLGGFDDSAEDDETMS</sequence>
<keyword evidence="2" id="KW-1185">Reference proteome</keyword>
<dbReference type="AlphaFoldDB" id="A0A9W8QBR2"/>
<reference evidence="1" key="1">
    <citation type="journal article" date="2023" name="Access Microbiol">
        <title>De-novo genome assembly for Akanthomyces muscarius, a biocontrol agent of insect agricultural pests.</title>
        <authorList>
            <person name="Erdos Z."/>
            <person name="Studholme D.J."/>
            <person name="Raymond B."/>
            <person name="Sharma M."/>
        </authorList>
    </citation>
    <scope>NUCLEOTIDE SEQUENCE</scope>
    <source>
        <strain evidence="1">Ve6</strain>
    </source>
</reference>
<comment type="caution">
    <text evidence="1">The sequence shown here is derived from an EMBL/GenBank/DDBJ whole genome shotgun (WGS) entry which is preliminary data.</text>
</comment>
<evidence type="ECO:0000313" key="1">
    <source>
        <dbReference type="EMBL" id="KAJ4152777.1"/>
    </source>
</evidence>
<dbReference type="GeneID" id="80896456"/>
<dbReference type="EMBL" id="JAJHUN010000008">
    <property type="protein sequence ID" value="KAJ4152777.1"/>
    <property type="molecule type" value="Genomic_DNA"/>
</dbReference>
<protein>
    <submittedName>
        <fullName evidence="1">Uncharacterized protein</fullName>
    </submittedName>
</protein>
<dbReference type="KEGG" id="amus:LMH87_009297"/>
<dbReference type="RefSeq" id="XP_056053435.1">
    <property type="nucleotide sequence ID" value="XM_056196269.1"/>
</dbReference>
<name>A0A9W8QBR2_AKAMU</name>
<gene>
    <name evidence="1" type="ORF">LMH87_009297</name>
</gene>
<organism evidence="1 2">
    <name type="scientific">Akanthomyces muscarius</name>
    <name type="common">Entomopathogenic fungus</name>
    <name type="synonym">Lecanicillium muscarium</name>
    <dbReference type="NCBI Taxonomy" id="2231603"/>
    <lineage>
        <taxon>Eukaryota</taxon>
        <taxon>Fungi</taxon>
        <taxon>Dikarya</taxon>
        <taxon>Ascomycota</taxon>
        <taxon>Pezizomycotina</taxon>
        <taxon>Sordariomycetes</taxon>
        <taxon>Hypocreomycetidae</taxon>
        <taxon>Hypocreales</taxon>
        <taxon>Cordycipitaceae</taxon>
        <taxon>Akanthomyces</taxon>
    </lineage>
</organism>